<evidence type="ECO:0000313" key="2">
    <source>
        <dbReference type="EMBL" id="GAA4328264.1"/>
    </source>
</evidence>
<accession>A0ABP8GQ36</accession>
<dbReference type="RefSeq" id="WP_345212157.1">
    <property type="nucleotide sequence ID" value="NZ_BAABFT010000008.1"/>
</dbReference>
<sequence length="312" mass="35374">MNTLALCIPAYNAAKYLPGLLQSAKKQLIPFDEIWVYDDCSTDDTAMVAARYDAKVVRGDINRGCSFGKNALAQHTTCSWVHFHDADDDLLPNFTTLVHHWILRSAGQYDVLLLNFNYVDHKTGKLLGTANHDVDALQLDPLRYAISNKIVNFGVYNLDRFIAAGGFDLDAEVLYNEDNAFHLRLAKAGFSFDYLPEVTCVNYRYSESMSSSNRLKCAMANYHVLAKTVASHGDQYPLELARQLWYCIANLASCQAWAYVHKALQLCRQLGYAACPHGSLTFKTLTRVHPYTAVWGREKMIRLFKPQLRNDW</sequence>
<dbReference type="CDD" id="cd00761">
    <property type="entry name" value="Glyco_tranf_GTA_type"/>
    <property type="match status" value="1"/>
</dbReference>
<organism evidence="2 3">
    <name type="scientific">Mucilaginibacter gynuensis</name>
    <dbReference type="NCBI Taxonomy" id="1302236"/>
    <lineage>
        <taxon>Bacteria</taxon>
        <taxon>Pseudomonadati</taxon>
        <taxon>Bacteroidota</taxon>
        <taxon>Sphingobacteriia</taxon>
        <taxon>Sphingobacteriales</taxon>
        <taxon>Sphingobacteriaceae</taxon>
        <taxon>Mucilaginibacter</taxon>
    </lineage>
</organism>
<dbReference type="InterPro" id="IPR050834">
    <property type="entry name" value="Glycosyltransf_2"/>
</dbReference>
<gene>
    <name evidence="2" type="ORF">GCM10023149_32200</name>
</gene>
<dbReference type="Pfam" id="PF00535">
    <property type="entry name" value="Glycos_transf_2"/>
    <property type="match status" value="1"/>
</dbReference>
<keyword evidence="3" id="KW-1185">Reference proteome</keyword>
<protein>
    <recommendedName>
        <fullName evidence="1">Glycosyltransferase 2-like domain-containing protein</fullName>
    </recommendedName>
</protein>
<feature type="domain" description="Glycosyltransferase 2-like" evidence="1">
    <location>
        <begin position="7"/>
        <end position="94"/>
    </location>
</feature>
<dbReference type="PANTHER" id="PTHR43685:SF12">
    <property type="entry name" value="GLYCOSYL TRANSFERASE FAMILY 2"/>
    <property type="match status" value="1"/>
</dbReference>
<dbReference type="SUPFAM" id="SSF53448">
    <property type="entry name" value="Nucleotide-diphospho-sugar transferases"/>
    <property type="match status" value="1"/>
</dbReference>
<reference evidence="3" key="1">
    <citation type="journal article" date="2019" name="Int. J. Syst. Evol. Microbiol.">
        <title>The Global Catalogue of Microorganisms (GCM) 10K type strain sequencing project: providing services to taxonomists for standard genome sequencing and annotation.</title>
        <authorList>
            <consortium name="The Broad Institute Genomics Platform"/>
            <consortium name="The Broad Institute Genome Sequencing Center for Infectious Disease"/>
            <person name="Wu L."/>
            <person name="Ma J."/>
        </authorList>
    </citation>
    <scope>NUCLEOTIDE SEQUENCE [LARGE SCALE GENOMIC DNA]</scope>
    <source>
        <strain evidence="3">JCM 17705</strain>
    </source>
</reference>
<dbReference type="Gene3D" id="3.90.550.10">
    <property type="entry name" value="Spore Coat Polysaccharide Biosynthesis Protein SpsA, Chain A"/>
    <property type="match status" value="1"/>
</dbReference>
<dbReference type="EMBL" id="BAABFT010000008">
    <property type="protein sequence ID" value="GAA4328264.1"/>
    <property type="molecule type" value="Genomic_DNA"/>
</dbReference>
<dbReference type="InterPro" id="IPR029044">
    <property type="entry name" value="Nucleotide-diphossugar_trans"/>
</dbReference>
<name>A0ABP8GQ36_9SPHI</name>
<comment type="caution">
    <text evidence="2">The sequence shown here is derived from an EMBL/GenBank/DDBJ whole genome shotgun (WGS) entry which is preliminary data.</text>
</comment>
<evidence type="ECO:0000259" key="1">
    <source>
        <dbReference type="Pfam" id="PF00535"/>
    </source>
</evidence>
<dbReference type="Proteomes" id="UP001500582">
    <property type="component" value="Unassembled WGS sequence"/>
</dbReference>
<proteinExistence type="predicted"/>
<evidence type="ECO:0000313" key="3">
    <source>
        <dbReference type="Proteomes" id="UP001500582"/>
    </source>
</evidence>
<dbReference type="PANTHER" id="PTHR43685">
    <property type="entry name" value="GLYCOSYLTRANSFERASE"/>
    <property type="match status" value="1"/>
</dbReference>
<dbReference type="InterPro" id="IPR001173">
    <property type="entry name" value="Glyco_trans_2-like"/>
</dbReference>